<gene>
    <name evidence="3" type="primary">resA</name>
    <name evidence="3" type="ORF">LAL4801_02354</name>
</gene>
<dbReference type="InterPro" id="IPR013766">
    <property type="entry name" value="Thioredoxin_domain"/>
</dbReference>
<accession>A0A0M6Y1C2</accession>
<dbReference type="PROSITE" id="PS00194">
    <property type="entry name" value="THIOREDOXIN_1"/>
    <property type="match status" value="1"/>
</dbReference>
<evidence type="ECO:0000256" key="1">
    <source>
        <dbReference type="ARBA" id="ARBA00023284"/>
    </source>
</evidence>
<reference evidence="4" key="1">
    <citation type="submission" date="2015-07" db="EMBL/GenBank/DDBJ databases">
        <authorList>
            <person name="Rodrigo-Torres Lidia"/>
            <person name="Arahal R.David."/>
        </authorList>
    </citation>
    <scope>NUCLEOTIDE SEQUENCE [LARGE SCALE GENOMIC DNA]</scope>
    <source>
        <strain evidence="4">CECT 4801</strain>
    </source>
</reference>
<dbReference type="Proteomes" id="UP000048926">
    <property type="component" value="Unassembled WGS sequence"/>
</dbReference>
<dbReference type="PROSITE" id="PS51318">
    <property type="entry name" value="TAT"/>
    <property type="match status" value="1"/>
</dbReference>
<keyword evidence="1" id="KW-0676">Redox-active center</keyword>
<organism evidence="3 4">
    <name type="scientific">Roseibium aggregatum</name>
    <dbReference type="NCBI Taxonomy" id="187304"/>
    <lineage>
        <taxon>Bacteria</taxon>
        <taxon>Pseudomonadati</taxon>
        <taxon>Pseudomonadota</taxon>
        <taxon>Alphaproteobacteria</taxon>
        <taxon>Hyphomicrobiales</taxon>
        <taxon>Stappiaceae</taxon>
        <taxon>Roseibium</taxon>
    </lineage>
</organism>
<dbReference type="EMBL" id="CXST01000001">
    <property type="protein sequence ID" value="CTQ43912.1"/>
    <property type="molecule type" value="Genomic_DNA"/>
</dbReference>
<dbReference type="AlphaFoldDB" id="A0A0M6Y1C2"/>
<name>A0A0M6Y1C2_9HYPH</name>
<dbReference type="CDD" id="cd02966">
    <property type="entry name" value="TlpA_like_family"/>
    <property type="match status" value="1"/>
</dbReference>
<dbReference type="GO" id="GO:0015036">
    <property type="term" value="F:disulfide oxidoreductase activity"/>
    <property type="evidence" value="ECO:0007669"/>
    <property type="project" value="UniProtKB-ARBA"/>
</dbReference>
<dbReference type="InterPro" id="IPR050553">
    <property type="entry name" value="Thioredoxin_ResA/DsbE_sf"/>
</dbReference>
<dbReference type="Pfam" id="PF00578">
    <property type="entry name" value="AhpC-TSA"/>
    <property type="match status" value="1"/>
</dbReference>
<dbReference type="Gene3D" id="3.40.30.10">
    <property type="entry name" value="Glutaredoxin"/>
    <property type="match status" value="1"/>
</dbReference>
<dbReference type="InterPro" id="IPR000866">
    <property type="entry name" value="AhpC/TSA"/>
</dbReference>
<dbReference type="InterPro" id="IPR036249">
    <property type="entry name" value="Thioredoxin-like_sf"/>
</dbReference>
<dbReference type="SUPFAM" id="SSF52833">
    <property type="entry name" value="Thioredoxin-like"/>
    <property type="match status" value="1"/>
</dbReference>
<evidence type="ECO:0000313" key="4">
    <source>
        <dbReference type="Proteomes" id="UP000048926"/>
    </source>
</evidence>
<sequence length="179" mass="19527">MRQLNRRDLLAGSAAMALLPGTVFAAGNDFFRLGLAEPAVEIEPKLDLPDLDGTVHTLADYSGKILLVSFWATWCPPCRKEMPGLARLNRELGPEGFAVLAVNVGDRQDRIEGFLDEIDHDGLTVLMDTDKAMPSTWFLRGLPVTYVLDGTGKVALAAIGDRVWDSEEMVSALRSLKTA</sequence>
<dbReference type="InterPro" id="IPR017937">
    <property type="entry name" value="Thioredoxin_CS"/>
</dbReference>
<dbReference type="PROSITE" id="PS51352">
    <property type="entry name" value="THIOREDOXIN_2"/>
    <property type="match status" value="1"/>
</dbReference>
<dbReference type="PANTHER" id="PTHR42852:SF17">
    <property type="entry name" value="THIOREDOXIN-LIKE PROTEIN HI_1115"/>
    <property type="match status" value="1"/>
</dbReference>
<proteinExistence type="predicted"/>
<dbReference type="InterPro" id="IPR006311">
    <property type="entry name" value="TAT_signal"/>
</dbReference>
<feature type="domain" description="Thioredoxin" evidence="2">
    <location>
        <begin position="37"/>
        <end position="178"/>
    </location>
</feature>
<keyword evidence="4" id="KW-1185">Reference proteome</keyword>
<dbReference type="STRING" id="187304.B0E33_17700"/>
<dbReference type="OrthoDB" id="9799347at2"/>
<protein>
    <submittedName>
        <fullName evidence="3">Thiol-disulfide oxidoreductase ResA</fullName>
    </submittedName>
</protein>
<dbReference type="PANTHER" id="PTHR42852">
    <property type="entry name" value="THIOL:DISULFIDE INTERCHANGE PROTEIN DSBE"/>
    <property type="match status" value="1"/>
</dbReference>
<dbReference type="GO" id="GO:0016209">
    <property type="term" value="F:antioxidant activity"/>
    <property type="evidence" value="ECO:0007669"/>
    <property type="project" value="InterPro"/>
</dbReference>
<evidence type="ECO:0000259" key="2">
    <source>
        <dbReference type="PROSITE" id="PS51352"/>
    </source>
</evidence>
<evidence type="ECO:0000313" key="3">
    <source>
        <dbReference type="EMBL" id="CTQ43912.1"/>
    </source>
</evidence>
<dbReference type="RefSeq" id="WP_082444533.1">
    <property type="nucleotide sequence ID" value="NZ_CXST01000001.1"/>
</dbReference>